<dbReference type="RefSeq" id="WP_140589649.1">
    <property type="nucleotide sequence ID" value="NZ_VFWZ01000001.1"/>
</dbReference>
<reference evidence="1 2" key="1">
    <citation type="submission" date="2019-06" db="EMBL/GenBank/DDBJ databases">
        <authorList>
            <person name="Meng X."/>
        </authorList>
    </citation>
    <scope>NUCLEOTIDE SEQUENCE [LARGE SCALE GENOMIC DNA]</scope>
    <source>
        <strain evidence="1 2">M625</strain>
    </source>
</reference>
<evidence type="ECO:0000313" key="1">
    <source>
        <dbReference type="EMBL" id="TPN89232.1"/>
    </source>
</evidence>
<dbReference type="AlphaFoldDB" id="A0A504JK99"/>
<comment type="caution">
    <text evidence="1">The sequence shown here is derived from an EMBL/GenBank/DDBJ whole genome shotgun (WGS) entry which is preliminary data.</text>
</comment>
<organism evidence="1 2">
    <name type="scientific">Aquimarina algicola</name>
    <dbReference type="NCBI Taxonomy" id="2589995"/>
    <lineage>
        <taxon>Bacteria</taxon>
        <taxon>Pseudomonadati</taxon>
        <taxon>Bacteroidota</taxon>
        <taxon>Flavobacteriia</taxon>
        <taxon>Flavobacteriales</taxon>
        <taxon>Flavobacteriaceae</taxon>
        <taxon>Aquimarina</taxon>
    </lineage>
</organism>
<dbReference type="EMBL" id="VFWZ01000001">
    <property type="protein sequence ID" value="TPN89232.1"/>
    <property type="molecule type" value="Genomic_DNA"/>
</dbReference>
<evidence type="ECO:0000313" key="2">
    <source>
        <dbReference type="Proteomes" id="UP000315540"/>
    </source>
</evidence>
<sequence>MAASTLDILYKEWEDESKILADLKLSCLKINGDFYVNEDEVQIHKSYKNSESSIILEIESEKSLNWYYKEYPSSKSESEDRIPYFVFNPNIGGYKKLFTIVTCNCYLDYKLVYDFFKEYLNLNREKYIYINKYIWFGWKDIEETLSKGGYYDNWYDELVIRKTRNSDLDSN</sequence>
<accession>A0A504JK99</accession>
<name>A0A504JK99_9FLAO</name>
<gene>
    <name evidence="1" type="ORF">FHK87_03120</name>
</gene>
<proteinExistence type="predicted"/>
<protein>
    <submittedName>
        <fullName evidence="1">Uncharacterized protein</fullName>
    </submittedName>
</protein>
<dbReference type="Proteomes" id="UP000315540">
    <property type="component" value="Unassembled WGS sequence"/>
</dbReference>
<keyword evidence="2" id="KW-1185">Reference proteome</keyword>